<keyword evidence="8" id="KW-0539">Nucleus</keyword>
<dbReference type="SMART" id="SM00534">
    <property type="entry name" value="MUTSac"/>
    <property type="match status" value="1"/>
</dbReference>
<protein>
    <recommendedName>
        <fullName evidence="9">DNA mismatch repair proteins mutS family domain-containing protein</fullName>
    </recommendedName>
</protein>
<dbReference type="InterPro" id="IPR036187">
    <property type="entry name" value="DNA_mismatch_repair_MutS_sf"/>
</dbReference>
<dbReference type="Gene3D" id="3.40.50.300">
    <property type="entry name" value="P-loop containing nucleotide triphosphate hydrolases"/>
    <property type="match status" value="1"/>
</dbReference>
<dbReference type="SUPFAM" id="SSF48334">
    <property type="entry name" value="DNA repair protein MutS, domain III"/>
    <property type="match status" value="1"/>
</dbReference>
<evidence type="ECO:0000256" key="3">
    <source>
        <dbReference type="ARBA" id="ARBA00022741"/>
    </source>
</evidence>
<evidence type="ECO:0000256" key="6">
    <source>
        <dbReference type="ARBA" id="ARBA00023125"/>
    </source>
</evidence>
<dbReference type="Gene3D" id="1.10.1420.10">
    <property type="match status" value="2"/>
</dbReference>
<dbReference type="InterPro" id="IPR017261">
    <property type="entry name" value="DNA_mismatch_repair_MutS/MSH"/>
</dbReference>
<feature type="domain" description="DNA mismatch repair proteins mutS family" evidence="9">
    <location>
        <begin position="514"/>
        <end position="530"/>
    </location>
</feature>
<dbReference type="PROSITE" id="PS00486">
    <property type="entry name" value="DNA_MISMATCH_REPAIR_2"/>
    <property type="match status" value="1"/>
</dbReference>
<keyword evidence="4" id="KW-0227">DNA damage</keyword>
<dbReference type="GO" id="GO:0006298">
    <property type="term" value="P:mismatch repair"/>
    <property type="evidence" value="ECO:0007669"/>
    <property type="project" value="InterPro"/>
</dbReference>
<dbReference type="FunFam" id="1.10.1420.10:FF:000004">
    <property type="entry name" value="DNA mismatch repair protein Msh3"/>
    <property type="match status" value="1"/>
</dbReference>
<dbReference type="Pfam" id="PF05192">
    <property type="entry name" value="MutS_III"/>
    <property type="match status" value="1"/>
</dbReference>
<dbReference type="PANTHER" id="PTHR11361">
    <property type="entry name" value="DNA MISMATCH REPAIR PROTEIN MUTS FAMILY MEMBER"/>
    <property type="match status" value="1"/>
</dbReference>
<dbReference type="PANTHER" id="PTHR11361:SF122">
    <property type="entry name" value="DNA MISMATCH REPAIR PROTEIN MSH3"/>
    <property type="match status" value="1"/>
</dbReference>
<dbReference type="EMBL" id="JAACNH010000001">
    <property type="protein sequence ID" value="KAG8456428.1"/>
    <property type="molecule type" value="Genomic_DNA"/>
</dbReference>
<dbReference type="OrthoDB" id="121051at2759"/>
<dbReference type="GO" id="GO:0006312">
    <property type="term" value="P:mitotic recombination"/>
    <property type="evidence" value="ECO:0007669"/>
    <property type="project" value="TreeGrafter"/>
</dbReference>
<dbReference type="InterPro" id="IPR045076">
    <property type="entry name" value="MutS"/>
</dbReference>
<evidence type="ECO:0000256" key="4">
    <source>
        <dbReference type="ARBA" id="ARBA00022763"/>
    </source>
</evidence>
<keyword evidence="11" id="KW-1185">Reference proteome</keyword>
<evidence type="ECO:0000256" key="7">
    <source>
        <dbReference type="ARBA" id="ARBA00023204"/>
    </source>
</evidence>
<keyword evidence="3" id="KW-0547">Nucleotide-binding</keyword>
<dbReference type="Proteomes" id="UP000812440">
    <property type="component" value="Chromosome 1"/>
</dbReference>
<dbReference type="FunFam" id="3.40.50.300:FF:000870">
    <property type="entry name" value="MutS protein homolog 4"/>
    <property type="match status" value="1"/>
</dbReference>
<keyword evidence="5" id="KW-0067">ATP-binding</keyword>
<dbReference type="Pfam" id="PF05190">
    <property type="entry name" value="MutS_IV"/>
    <property type="match status" value="1"/>
</dbReference>
<evidence type="ECO:0000313" key="11">
    <source>
        <dbReference type="Proteomes" id="UP000812440"/>
    </source>
</evidence>
<reference evidence="10" key="1">
    <citation type="thesis" date="2020" institute="ProQuest LLC" country="789 East Eisenhower Parkway, Ann Arbor, MI, USA">
        <title>Comparative Genomics and Chromosome Evolution.</title>
        <authorList>
            <person name="Mudd A.B."/>
        </authorList>
    </citation>
    <scope>NUCLEOTIDE SEQUENCE</scope>
    <source>
        <strain evidence="10">Female2</strain>
        <tissue evidence="10">Blood</tissue>
    </source>
</reference>
<keyword evidence="6" id="KW-0238">DNA-binding</keyword>
<dbReference type="GO" id="GO:0030983">
    <property type="term" value="F:mismatched DNA binding"/>
    <property type="evidence" value="ECO:0007669"/>
    <property type="project" value="InterPro"/>
</dbReference>
<dbReference type="PIRSF" id="PIRSF037677">
    <property type="entry name" value="DNA_mis_repair_Msh6"/>
    <property type="match status" value="1"/>
</dbReference>
<evidence type="ECO:0000256" key="2">
    <source>
        <dbReference type="ARBA" id="ARBA00007094"/>
    </source>
</evidence>
<evidence type="ECO:0000256" key="8">
    <source>
        <dbReference type="ARBA" id="ARBA00023242"/>
    </source>
</evidence>
<dbReference type="SUPFAM" id="SSF52540">
    <property type="entry name" value="P-loop containing nucleoside triphosphate hydrolases"/>
    <property type="match status" value="1"/>
</dbReference>
<comment type="similarity">
    <text evidence="2">Belongs to the DNA mismatch repair MutS family. MSH3 subfamily.</text>
</comment>
<dbReference type="Gene3D" id="3.30.420.110">
    <property type="entry name" value="MutS, connector domain"/>
    <property type="match status" value="1"/>
</dbReference>
<dbReference type="GO" id="GO:0016447">
    <property type="term" value="P:somatic recombination of immunoglobulin gene segments"/>
    <property type="evidence" value="ECO:0007669"/>
    <property type="project" value="TreeGrafter"/>
</dbReference>
<dbReference type="NCBIfam" id="NF003810">
    <property type="entry name" value="PRK05399.1"/>
    <property type="match status" value="1"/>
</dbReference>
<dbReference type="InterPro" id="IPR000432">
    <property type="entry name" value="DNA_mismatch_repair_MutS_C"/>
</dbReference>
<comment type="subcellular location">
    <subcellularLocation>
        <location evidence="1">Nucleus</location>
    </subcellularLocation>
</comment>
<dbReference type="InterPro" id="IPR036678">
    <property type="entry name" value="MutS_con_dom_sf"/>
</dbReference>
<dbReference type="GO" id="GO:0005634">
    <property type="term" value="C:nucleus"/>
    <property type="evidence" value="ECO:0007669"/>
    <property type="project" value="UniProtKB-SubCell"/>
</dbReference>
<name>A0A8T2KHT1_9PIPI</name>
<sequence>MDACHFEYSQAFQLISDFYGHETQSPAGSQRWSEILNLDMTVICSLAATIKYLKEFHLEKILYYPCKFSQMCKKKEFVQMNGTTLKNLEILQNQTDQKTKGSLLWAVDHTKTCFGRRLLRQWVTQPLINSRDITARLDAVSEVLLSESCIFNQIHTYLSKLPDLERGICSIYHKKCSPQEFFLIVSTLCYLSCNIEALVPAVKSQVKSTLLMKIFTEIPEILKPMQLFLNVLNENAARTGNKSELFKDLSHFPIISHRKMEIQEVLSQIEAHLEDVRKILKNPSTTYTSVYGQEFLIEVKNSLVSTVPPDWITISSTKAVSRFHSPFIVENYRHLNQLQEKLVLDCNVEWLHFLERFEEHYHSLCIAINHLATADCIFSLAQVAKQDGYCRPTIHDDGCEIAIKNGRHPVIDLLLEEQNQFVPNSTDLKAGKERVMIITGPNMGGKSSYIKQVALITIMAQMGSYVPAEEVTVGVVDGIFTRMGAADNIYRGRSTFMNELLETAEILKNATHRSLVILDELGRGTSTHDGMAIAYATLDYIIQNVTSLTLFVTHYPSLGELEKVYADCVGNYHMAFFLDEEENMSSGGDIAQQSQYITFLYQITRGVAARSYGLNVAKLADIPQEVVSKAALKSKALEETVEMKRRKMKEFQKAWNILGPEELKEWLNDSE</sequence>
<dbReference type="InterPro" id="IPR007861">
    <property type="entry name" value="DNA_mismatch_repair_MutS_clamp"/>
</dbReference>
<dbReference type="InterPro" id="IPR007696">
    <property type="entry name" value="DNA_mismatch_repair_MutS_core"/>
</dbReference>
<proteinExistence type="inferred from homology"/>
<evidence type="ECO:0000259" key="9">
    <source>
        <dbReference type="PROSITE" id="PS00486"/>
    </source>
</evidence>
<dbReference type="InterPro" id="IPR027417">
    <property type="entry name" value="P-loop_NTPase"/>
</dbReference>
<evidence type="ECO:0000256" key="1">
    <source>
        <dbReference type="ARBA" id="ARBA00004123"/>
    </source>
</evidence>
<dbReference type="AlphaFoldDB" id="A0A8T2KHT1"/>
<accession>A0A8T2KHT1</accession>
<dbReference type="GO" id="GO:0140664">
    <property type="term" value="F:ATP-dependent DNA damage sensor activity"/>
    <property type="evidence" value="ECO:0007669"/>
    <property type="project" value="InterPro"/>
</dbReference>
<keyword evidence="7" id="KW-0234">DNA repair</keyword>
<evidence type="ECO:0000313" key="10">
    <source>
        <dbReference type="EMBL" id="KAG8456428.1"/>
    </source>
</evidence>
<dbReference type="GO" id="GO:0005524">
    <property type="term" value="F:ATP binding"/>
    <property type="evidence" value="ECO:0007669"/>
    <property type="project" value="UniProtKB-KW"/>
</dbReference>
<comment type="caution">
    <text evidence="10">The sequence shown here is derived from an EMBL/GenBank/DDBJ whole genome shotgun (WGS) entry which is preliminary data.</text>
</comment>
<dbReference type="SMART" id="SM00533">
    <property type="entry name" value="MUTSd"/>
    <property type="match status" value="1"/>
</dbReference>
<organism evidence="10 11">
    <name type="scientific">Hymenochirus boettgeri</name>
    <name type="common">Congo dwarf clawed frog</name>
    <dbReference type="NCBI Taxonomy" id="247094"/>
    <lineage>
        <taxon>Eukaryota</taxon>
        <taxon>Metazoa</taxon>
        <taxon>Chordata</taxon>
        <taxon>Craniata</taxon>
        <taxon>Vertebrata</taxon>
        <taxon>Euteleostomi</taxon>
        <taxon>Amphibia</taxon>
        <taxon>Batrachia</taxon>
        <taxon>Anura</taxon>
        <taxon>Pipoidea</taxon>
        <taxon>Pipidae</taxon>
        <taxon>Pipinae</taxon>
        <taxon>Hymenochirus</taxon>
    </lineage>
</organism>
<evidence type="ECO:0000256" key="5">
    <source>
        <dbReference type="ARBA" id="ARBA00022840"/>
    </source>
</evidence>
<dbReference type="Pfam" id="PF00488">
    <property type="entry name" value="MutS_V"/>
    <property type="match status" value="1"/>
</dbReference>
<gene>
    <name evidence="10" type="ORF">GDO86_002273</name>
</gene>